<accession>A0A0A1FFA0</accession>
<keyword evidence="2" id="KW-1185">Reference proteome</keyword>
<gene>
    <name evidence="1" type="ORF">LT85_4033</name>
</gene>
<sequence>MPPSHVAAGQLLFKCGSFLLVRHRWNLADAGNSWNCRKDRK</sequence>
<dbReference type="HOGENOM" id="CLU_3268442_0_0_4"/>
<proteinExistence type="predicted"/>
<evidence type="ECO:0000313" key="1">
    <source>
        <dbReference type="EMBL" id="AIY43191.1"/>
    </source>
</evidence>
<name>A0A0A1FFA0_9BURK</name>
<dbReference type="Proteomes" id="UP000030302">
    <property type="component" value="Chromosome"/>
</dbReference>
<dbReference type="KEGG" id="care:LT85_4033"/>
<dbReference type="AlphaFoldDB" id="A0A0A1FFA0"/>
<organism evidence="1 2">
    <name type="scientific">Collimonas arenae</name>
    <dbReference type="NCBI Taxonomy" id="279058"/>
    <lineage>
        <taxon>Bacteria</taxon>
        <taxon>Pseudomonadati</taxon>
        <taxon>Pseudomonadota</taxon>
        <taxon>Betaproteobacteria</taxon>
        <taxon>Burkholderiales</taxon>
        <taxon>Oxalobacteraceae</taxon>
        <taxon>Collimonas</taxon>
    </lineage>
</organism>
<dbReference type="EMBL" id="CP009962">
    <property type="protein sequence ID" value="AIY43191.1"/>
    <property type="molecule type" value="Genomic_DNA"/>
</dbReference>
<protein>
    <submittedName>
        <fullName evidence="1">Uncharacterized protein</fullName>
    </submittedName>
</protein>
<dbReference type="STRING" id="279058.LT85_4033"/>
<reference evidence="2" key="1">
    <citation type="journal article" date="2014" name="Soil Biol. Biochem.">
        <title>Structure and function of bacterial communities in ageing soils: Insights from the Mendocino ecological staircase.</title>
        <authorList>
            <person name="Uroz S."/>
            <person name="Tech J.J."/>
            <person name="Sawaya N.A."/>
            <person name="Frey-Klett P."/>
            <person name="Leveau J.H.J."/>
        </authorList>
    </citation>
    <scope>NUCLEOTIDE SEQUENCE [LARGE SCALE GENOMIC DNA]</scope>
    <source>
        <strain evidence="2">Cal35</strain>
    </source>
</reference>
<evidence type="ECO:0000313" key="2">
    <source>
        <dbReference type="Proteomes" id="UP000030302"/>
    </source>
</evidence>